<protein>
    <submittedName>
        <fullName evidence="4">Uncharacterized protein</fullName>
    </submittedName>
</protein>
<dbReference type="Gene3D" id="2.130.10.10">
    <property type="entry name" value="YVTN repeat-like/Quinoprotein amine dehydrogenase"/>
    <property type="match status" value="1"/>
</dbReference>
<dbReference type="InterPro" id="IPR001680">
    <property type="entry name" value="WD40_rpt"/>
</dbReference>
<sequence length="998" mass="112305">MLSFQIDNFVADGHNKLNMSVDDKQAPQYFILYEPPNDFFDWPFEKQKADLMKRLLNNYKKAAFVDEDKDQVILDDDDSFVEAIKVISREGRLSCRVYSPIANPVVHQPATLKPTGNRSQDHLRKALKKQKEHALCLKNCDSCGHPAQRFVCLKKKCNMLSLCADCTIRHATDHPMLRFPDNAIMDLKKVANGVEEVLKAAVKEKKKLNFKLLSKSSNFKNDQLIISWKLKNRGHHSESGLKIKFIESILEPIRSAIILPKIAAKTVIVVETILRLDKKRLIDENKKLNIADGKAYFIESKWALFDDRNGAEDILLNLRDSTPVMLLMVDAKEKIEAPMPEPECVLHHNEAPTAHIVAKCSEEHVSHYCHIITDKPVICHDSIQLIKEDDEMKMNENEQIIKEFSLLPHSNSVHSSLGNDSLISVKSTDENISSSIGFEDADNRLDDKDFVDMYQSALIDNDLNSDSTTRRADFDDFSVHSHVSNEDSDVEILNVSNENTQNAQVNENVNGNIHASSELVNKYENESNAEIPIIMANESPSMMANLNQVLDNMSCGNTSQEASIAQESLENDSPSRENGHVLNFESGNVFEQQIREEAPYNPRSSQLFENGNAKLTEFLSKVLRSTSHAFENVSVASSQAFAAVNDALEAIQSATRPPETPLPRPFVPPRTNPQQPQMAEIAADVLLHQAWVPKSTQTTNIGADVKEEKKKSMEETLSRNEKDLCDFVRKSRTLKELGFNDDARNAQLLIQYNGDLNHVIDDLLESSSASVFGITNEKKCQPGCSLWSLNETKENPDAEYPELVELTRCGSLSDFSAVSWYVIRKIAVENRLTSKISHCKWNPHHSSNIIAAAVDCNVKGYDIRTDAKVWSVRFNPVHDQLLLSCSSDARLILHSTTSISSESILDVSENKSDNEDDSIESSKSKKDPEILGDGIIKIYEEHEDSVYCCEWSITDPWLFASLSYDGRVIINKVLRNACPQYSETQNGDSQKSESQYSE</sequence>
<dbReference type="SUPFAM" id="SSF50978">
    <property type="entry name" value="WD40 repeat-like"/>
    <property type="match status" value="1"/>
</dbReference>
<dbReference type="InterPro" id="IPR036322">
    <property type="entry name" value="WD40_repeat_dom_sf"/>
</dbReference>
<proteinExistence type="inferred from homology"/>
<dbReference type="SMART" id="SM00320">
    <property type="entry name" value="WD40"/>
    <property type="match status" value="2"/>
</dbReference>
<organism evidence="3 4">
    <name type="scientific">Romanomermis culicivorax</name>
    <name type="common">Nematode worm</name>
    <dbReference type="NCBI Taxonomy" id="13658"/>
    <lineage>
        <taxon>Eukaryota</taxon>
        <taxon>Metazoa</taxon>
        <taxon>Ecdysozoa</taxon>
        <taxon>Nematoda</taxon>
        <taxon>Enoplea</taxon>
        <taxon>Dorylaimia</taxon>
        <taxon>Mermithida</taxon>
        <taxon>Mermithoidea</taxon>
        <taxon>Mermithidae</taxon>
        <taxon>Romanomermis</taxon>
    </lineage>
</organism>
<keyword evidence="3" id="KW-1185">Reference proteome</keyword>
<dbReference type="AlphaFoldDB" id="A0A915KLN6"/>
<reference evidence="4" key="1">
    <citation type="submission" date="2022-11" db="UniProtKB">
        <authorList>
            <consortium name="WormBaseParasite"/>
        </authorList>
    </citation>
    <scope>IDENTIFICATION</scope>
</reference>
<feature type="region of interest" description="Disordered" evidence="2">
    <location>
        <begin position="905"/>
        <end position="926"/>
    </location>
</feature>
<evidence type="ECO:0000313" key="3">
    <source>
        <dbReference type="Proteomes" id="UP000887565"/>
    </source>
</evidence>
<evidence type="ECO:0000256" key="1">
    <source>
        <dbReference type="ARBA" id="ARBA00005672"/>
    </source>
</evidence>
<dbReference type="GO" id="GO:0016567">
    <property type="term" value="P:protein ubiquitination"/>
    <property type="evidence" value="ECO:0007669"/>
    <property type="project" value="TreeGrafter"/>
</dbReference>
<name>A0A915KLN6_ROMCU</name>
<dbReference type="InterPro" id="IPR009060">
    <property type="entry name" value="UBA-like_sf"/>
</dbReference>
<dbReference type="PANTHER" id="PTHR14205">
    <property type="entry name" value="WD-REPEAT PROTEIN"/>
    <property type="match status" value="1"/>
</dbReference>
<dbReference type="Proteomes" id="UP000887565">
    <property type="component" value="Unplaced"/>
</dbReference>
<dbReference type="Gene3D" id="1.10.8.10">
    <property type="entry name" value="DNA helicase RuvA subunit, C-terminal domain"/>
    <property type="match status" value="1"/>
</dbReference>
<dbReference type="InterPro" id="IPR040323">
    <property type="entry name" value="EIPR1"/>
</dbReference>
<evidence type="ECO:0000256" key="2">
    <source>
        <dbReference type="SAM" id="MobiDB-lite"/>
    </source>
</evidence>
<dbReference type="Pfam" id="PF00400">
    <property type="entry name" value="WD40"/>
    <property type="match status" value="1"/>
</dbReference>
<evidence type="ECO:0000313" key="4">
    <source>
        <dbReference type="WBParaSite" id="nRc.2.0.1.t39348-RA"/>
    </source>
</evidence>
<accession>A0A915KLN6</accession>
<dbReference type="WBParaSite" id="nRc.2.0.1.t39348-RA">
    <property type="protein sequence ID" value="nRc.2.0.1.t39348-RA"/>
    <property type="gene ID" value="nRc.2.0.1.g39348"/>
</dbReference>
<comment type="similarity">
    <text evidence="1">Belongs to the WD repeat EIPR1 family.</text>
</comment>
<dbReference type="SUPFAM" id="SSF46934">
    <property type="entry name" value="UBA-like"/>
    <property type="match status" value="1"/>
</dbReference>
<dbReference type="PANTHER" id="PTHR14205:SF15">
    <property type="entry name" value="EARP AND GARP COMPLEX-INTERACTING PROTEIN 1"/>
    <property type="match status" value="1"/>
</dbReference>
<dbReference type="InterPro" id="IPR015943">
    <property type="entry name" value="WD40/YVTN_repeat-like_dom_sf"/>
</dbReference>